<name>A0A7C1JM58_9CHLR</name>
<organism evidence="4">
    <name type="scientific">Caldilinea aerophila</name>
    <dbReference type="NCBI Taxonomy" id="133453"/>
    <lineage>
        <taxon>Bacteria</taxon>
        <taxon>Bacillati</taxon>
        <taxon>Chloroflexota</taxon>
        <taxon>Caldilineae</taxon>
        <taxon>Caldilineales</taxon>
        <taxon>Caldilineaceae</taxon>
        <taxon>Caldilinea</taxon>
    </lineage>
</organism>
<evidence type="ECO:0000256" key="2">
    <source>
        <dbReference type="ARBA" id="ARBA00023315"/>
    </source>
</evidence>
<keyword evidence="2" id="KW-0012">Acyltransferase</keyword>
<dbReference type="GO" id="GO:0016747">
    <property type="term" value="F:acyltransferase activity, transferring groups other than amino-acyl groups"/>
    <property type="evidence" value="ECO:0007669"/>
    <property type="project" value="InterPro"/>
</dbReference>
<evidence type="ECO:0000256" key="1">
    <source>
        <dbReference type="ARBA" id="ARBA00022679"/>
    </source>
</evidence>
<dbReference type="PANTHER" id="PTHR43072:SF23">
    <property type="entry name" value="UPF0039 PROTEIN C11D3.02C"/>
    <property type="match status" value="1"/>
</dbReference>
<keyword evidence="1 4" id="KW-0808">Transferase</keyword>
<dbReference type="InterPro" id="IPR016181">
    <property type="entry name" value="Acyl_CoA_acyltransferase"/>
</dbReference>
<dbReference type="PANTHER" id="PTHR43072">
    <property type="entry name" value="N-ACETYLTRANSFERASE"/>
    <property type="match status" value="1"/>
</dbReference>
<dbReference type="Gene3D" id="3.40.630.30">
    <property type="match status" value="1"/>
</dbReference>
<reference evidence="4" key="1">
    <citation type="journal article" date="2020" name="mSystems">
        <title>Genome- and Community-Level Interaction Insights into Carbon Utilization and Element Cycling Functions of Hydrothermarchaeota in Hydrothermal Sediment.</title>
        <authorList>
            <person name="Zhou Z."/>
            <person name="Liu Y."/>
            <person name="Xu W."/>
            <person name="Pan J."/>
            <person name="Luo Z.H."/>
            <person name="Li M."/>
        </authorList>
    </citation>
    <scope>NUCLEOTIDE SEQUENCE [LARGE SCALE GENOMIC DNA]</scope>
    <source>
        <strain evidence="4">SpSt-289</strain>
    </source>
</reference>
<gene>
    <name evidence="4" type="ORF">ENQ20_16400</name>
</gene>
<dbReference type="SUPFAM" id="SSF55729">
    <property type="entry name" value="Acyl-CoA N-acyltransferases (Nat)"/>
    <property type="match status" value="1"/>
</dbReference>
<dbReference type="Pfam" id="PF00583">
    <property type="entry name" value="Acetyltransf_1"/>
    <property type="match status" value="1"/>
</dbReference>
<feature type="domain" description="N-acetyltransferase" evidence="3">
    <location>
        <begin position="19"/>
        <end position="190"/>
    </location>
</feature>
<dbReference type="CDD" id="cd04301">
    <property type="entry name" value="NAT_SF"/>
    <property type="match status" value="1"/>
</dbReference>
<evidence type="ECO:0000313" key="4">
    <source>
        <dbReference type="EMBL" id="HDX33046.1"/>
    </source>
</evidence>
<accession>A0A7C1JM58</accession>
<dbReference type="AlphaFoldDB" id="A0A7C1JM58"/>
<evidence type="ECO:0000259" key="3">
    <source>
        <dbReference type="PROSITE" id="PS51186"/>
    </source>
</evidence>
<proteinExistence type="predicted"/>
<protein>
    <submittedName>
        <fullName evidence="4">GNAT family N-acetyltransferase</fullName>
    </submittedName>
</protein>
<dbReference type="PROSITE" id="PS51186">
    <property type="entry name" value="GNAT"/>
    <property type="match status" value="1"/>
</dbReference>
<dbReference type="EMBL" id="DSMG01000168">
    <property type="protein sequence ID" value="HDX33046.1"/>
    <property type="molecule type" value="Genomic_DNA"/>
</dbReference>
<sequence>MIMAVVPMPGYQYDQRLETGIRPFDISRDLRAVAELISTAFANELDDRGAAALREMRTMSHFSGLLGALHRSAGEFNDILNGFVWVEQGRVVGNITVQRADKYATRWQIANVAVSPAFRGRGISRRLMEAALDYAVRAGGLWAVLQVYESNQIARHLYESFGFEPVGGMMELRAAHVPQVGEPPMHPWFKPFSASEWQPLYELVNHQLGAQAQWWRSIRRSDFQASLEDRFGEWFWRVLGRNTLYRRAVRNSSRFEAALVLNARRWRGEHVLQLWTRPEHYGVFDHLLIDWALWRLQEYPRWPVRISLSTEHRSAVDYLHSRGFVHVRTLITMRKRLTEDATD</sequence>
<comment type="caution">
    <text evidence="4">The sequence shown here is derived from an EMBL/GenBank/DDBJ whole genome shotgun (WGS) entry which is preliminary data.</text>
</comment>
<dbReference type="InterPro" id="IPR000182">
    <property type="entry name" value="GNAT_dom"/>
</dbReference>